<feature type="compositionally biased region" description="Low complexity" evidence="1">
    <location>
        <begin position="58"/>
        <end position="71"/>
    </location>
</feature>
<organism evidence="3 4">
    <name type="scientific">Phaeomoniella chlamydospora</name>
    <name type="common">Phaeoacremonium chlamydosporum</name>
    <dbReference type="NCBI Taxonomy" id="158046"/>
    <lineage>
        <taxon>Eukaryota</taxon>
        <taxon>Fungi</taxon>
        <taxon>Dikarya</taxon>
        <taxon>Ascomycota</taxon>
        <taxon>Pezizomycotina</taxon>
        <taxon>Eurotiomycetes</taxon>
        <taxon>Chaetothyriomycetidae</taxon>
        <taxon>Phaeomoniellales</taxon>
        <taxon>Phaeomoniellaceae</taxon>
        <taxon>Phaeomoniella</taxon>
    </lineage>
</organism>
<dbReference type="AlphaFoldDB" id="A0A0G2GHI3"/>
<reference evidence="3 4" key="2">
    <citation type="submission" date="2015-05" db="EMBL/GenBank/DDBJ databases">
        <authorList>
            <person name="Morales-Cruz A."/>
            <person name="Amrine K.C."/>
            <person name="Cantu D."/>
        </authorList>
    </citation>
    <scope>NUCLEOTIDE SEQUENCE [LARGE SCALE GENOMIC DNA]</scope>
    <source>
        <strain evidence="3">UCRPC4</strain>
    </source>
</reference>
<name>A0A0G2GHI3_PHACM</name>
<evidence type="ECO:0000256" key="2">
    <source>
        <dbReference type="SAM" id="Phobius"/>
    </source>
</evidence>
<feature type="compositionally biased region" description="Polar residues" evidence="1">
    <location>
        <begin position="121"/>
        <end position="139"/>
    </location>
</feature>
<feature type="compositionally biased region" description="Polar residues" evidence="1">
    <location>
        <begin position="198"/>
        <end position="208"/>
    </location>
</feature>
<sequence length="416" mass="44328">MSSWYYYADSWVEISSQPSSSSLSSIGDEVITTGLNVQNRRDPRRRRRLNAMIANNMRSSPRPASAAGSSQDEYDESSSESDRVMSSSNEDVGHQNEDNSPPQDERHDSADEDEDDEDDTSTALGTGTADTVFTPQPNAFTHPPSSQASSIPSSTSLPPSGSYFPSPPADRLPSNRTITARDLRRPSTTRSQRSSHTPYNMISPSHTYQPDHDAALRASLSTLLSCAAAARGLPKRDAPSRSTARRPGADTIDTNTLRMVPESELMAHETSPPLPVRRYTEVPSSSSSAPSPPASVKANLAAVAKRKAVRESSKDRHSKKSRGSSAARGNSSVDESAISPTLMTWMVSAGVVILFSAISFSAGFVLGREVGHMEAGGTGVADLGSQGGGCGRELASRADGLRRLRWSSGGTSSIRA</sequence>
<protein>
    <submittedName>
        <fullName evidence="3">Uncharacterized protein</fullName>
    </submittedName>
</protein>
<keyword evidence="2" id="KW-0472">Membrane</keyword>
<feature type="compositionally biased region" description="Low complexity" evidence="1">
    <location>
        <begin position="323"/>
        <end position="332"/>
    </location>
</feature>
<feature type="compositionally biased region" description="Low complexity" evidence="1">
    <location>
        <begin position="186"/>
        <end position="197"/>
    </location>
</feature>
<evidence type="ECO:0000256" key="1">
    <source>
        <dbReference type="SAM" id="MobiDB-lite"/>
    </source>
</evidence>
<dbReference type="EMBL" id="LCWF01000161">
    <property type="protein sequence ID" value="KKY16420.1"/>
    <property type="molecule type" value="Genomic_DNA"/>
</dbReference>
<feature type="compositionally biased region" description="Acidic residues" evidence="1">
    <location>
        <begin position="110"/>
        <end position="120"/>
    </location>
</feature>
<feature type="region of interest" description="Disordered" evidence="1">
    <location>
        <begin position="16"/>
        <end position="212"/>
    </location>
</feature>
<proteinExistence type="predicted"/>
<evidence type="ECO:0000313" key="4">
    <source>
        <dbReference type="Proteomes" id="UP000053317"/>
    </source>
</evidence>
<comment type="caution">
    <text evidence="3">The sequence shown here is derived from an EMBL/GenBank/DDBJ whole genome shotgun (WGS) entry which is preliminary data.</text>
</comment>
<reference evidence="3 4" key="1">
    <citation type="submission" date="2015-05" db="EMBL/GenBank/DDBJ databases">
        <title>Distinctive expansion of gene families associated with plant cell wall degradation and secondary metabolism in the genomes of grapevine trunk pathogens.</title>
        <authorList>
            <person name="Lawrence D.P."/>
            <person name="Travadon R."/>
            <person name="Rolshausen P.E."/>
            <person name="Baumgartner K."/>
        </authorList>
    </citation>
    <scope>NUCLEOTIDE SEQUENCE [LARGE SCALE GENOMIC DNA]</scope>
    <source>
        <strain evidence="3">UCRPC4</strain>
    </source>
</reference>
<gene>
    <name evidence="3" type="ORF">UCRPC4_g05929</name>
</gene>
<accession>A0A0G2GHI3</accession>
<dbReference type="Proteomes" id="UP000053317">
    <property type="component" value="Unassembled WGS sequence"/>
</dbReference>
<keyword evidence="2" id="KW-1133">Transmembrane helix</keyword>
<dbReference type="OrthoDB" id="5413188at2759"/>
<feature type="transmembrane region" description="Helical" evidence="2">
    <location>
        <begin position="342"/>
        <end position="366"/>
    </location>
</feature>
<feature type="compositionally biased region" description="Low complexity" evidence="1">
    <location>
        <begin position="143"/>
        <end position="162"/>
    </location>
</feature>
<feature type="compositionally biased region" description="Basic and acidic residues" evidence="1">
    <location>
        <begin position="91"/>
        <end position="109"/>
    </location>
</feature>
<evidence type="ECO:0000313" key="3">
    <source>
        <dbReference type="EMBL" id="KKY16420.1"/>
    </source>
</evidence>
<keyword evidence="4" id="KW-1185">Reference proteome</keyword>
<feature type="compositionally biased region" description="Low complexity" evidence="1">
    <location>
        <begin position="16"/>
        <end position="25"/>
    </location>
</feature>
<feature type="region of interest" description="Disordered" evidence="1">
    <location>
        <begin position="232"/>
        <end position="334"/>
    </location>
</feature>
<keyword evidence="2" id="KW-0812">Transmembrane</keyword>